<dbReference type="SUPFAM" id="SSF46915">
    <property type="entry name" value="Polynucleotide phosphorylase/guanosine pentaphosphate synthase (PNPase/GPSI), domain 3"/>
    <property type="match status" value="1"/>
</dbReference>
<comment type="caution">
    <text evidence="11">The sequence shown here is derived from an EMBL/GenBank/DDBJ whole genome shotgun (WGS) entry which is preliminary data.</text>
</comment>
<comment type="similarity">
    <text evidence="1 8">Belongs to the polyribonucleotide nucleotidyltransferase family.</text>
</comment>
<dbReference type="Gene3D" id="3.30.1370.10">
    <property type="entry name" value="K Homology domain, type 1"/>
    <property type="match status" value="1"/>
</dbReference>
<comment type="function">
    <text evidence="8">Involved in mRNA degradation. Catalyzes the phosphorolysis of single-stranded polyribonucleotides processively in the 3'- to 5'-direction.</text>
</comment>
<dbReference type="GO" id="GO:0004654">
    <property type="term" value="F:polyribonucleotide nucleotidyltransferase activity"/>
    <property type="evidence" value="ECO:0007669"/>
    <property type="project" value="UniProtKB-UniRule"/>
</dbReference>
<dbReference type="PATRIC" id="fig|1618356.3.peg.119"/>
<dbReference type="PANTHER" id="PTHR11252:SF0">
    <property type="entry name" value="POLYRIBONUCLEOTIDE NUCLEOTIDYLTRANSFERASE 1, MITOCHONDRIAL"/>
    <property type="match status" value="1"/>
</dbReference>
<dbReference type="SUPFAM" id="SSF54211">
    <property type="entry name" value="Ribosomal protein S5 domain 2-like"/>
    <property type="match status" value="2"/>
</dbReference>
<dbReference type="Gene3D" id="2.40.50.140">
    <property type="entry name" value="Nucleic acid-binding proteins"/>
    <property type="match status" value="1"/>
</dbReference>
<dbReference type="InterPro" id="IPR036456">
    <property type="entry name" value="PNPase_PH_RNA-bd_sf"/>
</dbReference>
<evidence type="ECO:0000256" key="1">
    <source>
        <dbReference type="ARBA" id="ARBA00007404"/>
    </source>
</evidence>
<dbReference type="GO" id="GO:0000175">
    <property type="term" value="F:3'-5'-RNA exonuclease activity"/>
    <property type="evidence" value="ECO:0007669"/>
    <property type="project" value="TreeGrafter"/>
</dbReference>
<dbReference type="Pfam" id="PF00575">
    <property type="entry name" value="S1"/>
    <property type="match status" value="1"/>
</dbReference>
<evidence type="ECO:0000259" key="10">
    <source>
        <dbReference type="PROSITE" id="PS50126"/>
    </source>
</evidence>
<keyword evidence="6 8" id="KW-0460">Magnesium</keyword>
<dbReference type="SMART" id="SM00322">
    <property type="entry name" value="KH"/>
    <property type="match status" value="1"/>
</dbReference>
<dbReference type="FunFam" id="3.30.230.70:FF:000001">
    <property type="entry name" value="Polyribonucleotide nucleotidyltransferase"/>
    <property type="match status" value="1"/>
</dbReference>
<dbReference type="CDD" id="cd11364">
    <property type="entry name" value="RNase_PH_PNPase_2"/>
    <property type="match status" value="1"/>
</dbReference>
<gene>
    <name evidence="8" type="primary">pnp</name>
    <name evidence="11" type="ORF">UU93_C0001G0117</name>
</gene>
<dbReference type="InterPro" id="IPR004088">
    <property type="entry name" value="KH_dom_type_1"/>
</dbReference>
<dbReference type="SMART" id="SM00316">
    <property type="entry name" value="S1"/>
    <property type="match status" value="1"/>
</dbReference>
<dbReference type="GO" id="GO:0006396">
    <property type="term" value="P:RNA processing"/>
    <property type="evidence" value="ECO:0007669"/>
    <property type="project" value="InterPro"/>
</dbReference>
<dbReference type="InterPro" id="IPR036345">
    <property type="entry name" value="ExoRNase_PH_dom2_sf"/>
</dbReference>
<dbReference type="SUPFAM" id="SSF50249">
    <property type="entry name" value="Nucleic acid-binding proteins"/>
    <property type="match status" value="1"/>
</dbReference>
<comment type="cofactor">
    <cofactor evidence="8">
        <name>Mg(2+)</name>
        <dbReference type="ChEBI" id="CHEBI:18420"/>
    </cofactor>
</comment>
<dbReference type="Pfam" id="PF01138">
    <property type="entry name" value="RNase_PH"/>
    <property type="match status" value="2"/>
</dbReference>
<feature type="domain" description="S1 motif" evidence="10">
    <location>
        <begin position="622"/>
        <end position="690"/>
    </location>
</feature>
<dbReference type="Pfam" id="PF00013">
    <property type="entry name" value="KH_1"/>
    <property type="match status" value="1"/>
</dbReference>
<dbReference type="SUPFAM" id="SSF54791">
    <property type="entry name" value="Eukaryotic type KH-domain (KH-domain type I)"/>
    <property type="match status" value="1"/>
</dbReference>
<dbReference type="AlphaFoldDB" id="A0A0G1AGR0"/>
<dbReference type="InterPro" id="IPR012340">
    <property type="entry name" value="NA-bd_OB-fold"/>
</dbReference>
<feature type="region of interest" description="Disordered" evidence="9">
    <location>
        <begin position="701"/>
        <end position="741"/>
    </location>
</feature>
<dbReference type="GO" id="GO:0000287">
    <property type="term" value="F:magnesium ion binding"/>
    <property type="evidence" value="ECO:0007669"/>
    <property type="project" value="UniProtKB-UniRule"/>
</dbReference>
<dbReference type="GO" id="GO:0006402">
    <property type="term" value="P:mRNA catabolic process"/>
    <property type="evidence" value="ECO:0007669"/>
    <property type="project" value="UniProtKB-UniRule"/>
</dbReference>
<accession>A0A0G1AGR0</accession>
<evidence type="ECO:0000256" key="4">
    <source>
        <dbReference type="ARBA" id="ARBA00022695"/>
    </source>
</evidence>
<feature type="compositionally biased region" description="Basic and acidic residues" evidence="9">
    <location>
        <begin position="709"/>
        <end position="729"/>
    </location>
</feature>
<keyword evidence="5 8" id="KW-0479">Metal-binding</keyword>
<dbReference type="NCBIfam" id="TIGR03591">
    <property type="entry name" value="polynuc_phos"/>
    <property type="match status" value="1"/>
</dbReference>
<keyword evidence="4 8" id="KW-0548">Nucleotidyltransferase</keyword>
<evidence type="ECO:0000256" key="7">
    <source>
        <dbReference type="ARBA" id="ARBA00022884"/>
    </source>
</evidence>
<dbReference type="Pfam" id="PF03725">
    <property type="entry name" value="RNase_PH_C"/>
    <property type="match status" value="1"/>
</dbReference>
<keyword evidence="7 8" id="KW-0694">RNA-binding</keyword>
<name>A0A0G1AGR0_9BACT</name>
<proteinExistence type="inferred from homology"/>
<feature type="binding site" evidence="8">
    <location>
        <position position="492"/>
    </location>
    <ligand>
        <name>Mg(2+)</name>
        <dbReference type="ChEBI" id="CHEBI:18420"/>
    </ligand>
</feature>
<dbReference type="GO" id="GO:0005829">
    <property type="term" value="C:cytosol"/>
    <property type="evidence" value="ECO:0007669"/>
    <property type="project" value="UniProtKB-ARBA"/>
</dbReference>
<dbReference type="InterPro" id="IPR015847">
    <property type="entry name" value="ExoRNase_PH_dom2"/>
</dbReference>
<dbReference type="STRING" id="1618356.UU93_C0001G0117"/>
<evidence type="ECO:0000256" key="8">
    <source>
        <dbReference type="HAMAP-Rule" id="MF_01595"/>
    </source>
</evidence>
<comment type="catalytic activity">
    <reaction evidence="8">
        <text>RNA(n+1) + phosphate = RNA(n) + a ribonucleoside 5'-diphosphate</text>
        <dbReference type="Rhea" id="RHEA:22096"/>
        <dbReference type="Rhea" id="RHEA-COMP:14527"/>
        <dbReference type="Rhea" id="RHEA-COMP:17342"/>
        <dbReference type="ChEBI" id="CHEBI:43474"/>
        <dbReference type="ChEBI" id="CHEBI:57930"/>
        <dbReference type="ChEBI" id="CHEBI:140395"/>
        <dbReference type="EC" id="2.7.7.8"/>
    </reaction>
</comment>
<sequence>MNKIISKSTEVAGRTLSFEHGRLAGQAASAVTARYGDSVILAAVTIGAEDNKKDYFPLSVEFQERLYAGGRIKGSRWVKRERNTDAETLSARLIDRSIRPLFPKDFKNEVQIIVMVLATDTTNDTDVLGINAVSAALAISAIPWAGPIAGTRIGLENGQLVVNPQNGNREGVDLDLVVSGTKDLIPMIEAGANQIPEDQIFTAIQLASENNQKIISCINELVTEVGHDKIVLNKAKIDPAFVSEIEKKAQELVESYLKSSSQKEGNSLEEIVTGVSEGVEPSQKSSIPAIIEDLVFKTLRKNILEKKQRADGRKLDEIRPLDIQVGVLPRVHGSAIFQRGQTQALTVTTLGAPSLGQTLETAEGEEVKRYMHHYNFPPFSTGETGRVGAPKRREIGHGALAERAIAPVIPSEIDFPYAIRVVSEIMSSNGSSSMASSCGSTMSLMDAGVPIKAPVAGISIGLITSNDYPLNPDAYTLLTDIIGLEDHYGDMDFKVAGTETGITAIQLDTKVAGLTLEICKQTLDRAKTARMQVMQSMLKVLDKPRTELAPTAPKITVVQIPVDKIGELIGPGGKNIKKLMAETVTDVDVNDAGNVFITGLDPVGVAKAVAFVSALGKEVVAGEVYEGTVARIQPFGAFVNILPGRDGLVHVSQMAQGFVADPAQIVKEGQQVRVWVIEIDAQNRISLSMLFDESGQPLVKAREAMPAGRQERPRTEGARPPFRRDDNRGRSGPFSAPRRRF</sequence>
<dbReference type="NCBIfam" id="NF008805">
    <property type="entry name" value="PRK11824.1"/>
    <property type="match status" value="1"/>
</dbReference>
<dbReference type="EMBL" id="LCCN01000001">
    <property type="protein sequence ID" value="KKS33286.1"/>
    <property type="molecule type" value="Genomic_DNA"/>
</dbReference>
<evidence type="ECO:0000256" key="3">
    <source>
        <dbReference type="ARBA" id="ARBA00022679"/>
    </source>
</evidence>
<dbReference type="FunFam" id="2.40.50.140:FF:000051">
    <property type="entry name" value="RNA-binding transcriptional accessory protein"/>
    <property type="match status" value="1"/>
</dbReference>
<evidence type="ECO:0000313" key="11">
    <source>
        <dbReference type="EMBL" id="KKS33286.1"/>
    </source>
</evidence>
<evidence type="ECO:0000256" key="2">
    <source>
        <dbReference type="ARBA" id="ARBA00022490"/>
    </source>
</evidence>
<protein>
    <recommendedName>
        <fullName evidence="8">Polyribonucleotide nucleotidyltransferase</fullName>
        <ecNumber evidence="8">2.7.7.8</ecNumber>
    </recommendedName>
    <alternativeName>
        <fullName evidence="8">Polynucleotide phosphorylase</fullName>
        <shortName evidence="8">PNPase</shortName>
    </alternativeName>
</protein>
<keyword evidence="3 8" id="KW-0808">Transferase</keyword>
<dbReference type="CDD" id="cd02393">
    <property type="entry name" value="KH-I_PNPase"/>
    <property type="match status" value="1"/>
</dbReference>
<keyword evidence="2 8" id="KW-0963">Cytoplasm</keyword>
<dbReference type="InterPro" id="IPR004087">
    <property type="entry name" value="KH_dom"/>
</dbReference>
<dbReference type="HAMAP" id="MF_01595">
    <property type="entry name" value="PNPase"/>
    <property type="match status" value="1"/>
</dbReference>
<dbReference type="InterPro" id="IPR001247">
    <property type="entry name" value="ExoRNase_PH_dom1"/>
</dbReference>
<evidence type="ECO:0000313" key="12">
    <source>
        <dbReference type="Proteomes" id="UP000034160"/>
    </source>
</evidence>
<dbReference type="Gene3D" id="3.30.230.70">
    <property type="entry name" value="GHMP Kinase, N-terminal domain"/>
    <property type="match status" value="2"/>
</dbReference>
<dbReference type="FunFam" id="3.30.1370.10:FF:000001">
    <property type="entry name" value="Polyribonucleotide nucleotidyltransferase"/>
    <property type="match status" value="1"/>
</dbReference>
<reference evidence="11 12" key="1">
    <citation type="journal article" date="2015" name="Nature">
        <title>rRNA introns, odd ribosomes, and small enigmatic genomes across a large radiation of phyla.</title>
        <authorList>
            <person name="Brown C.T."/>
            <person name="Hug L.A."/>
            <person name="Thomas B.C."/>
            <person name="Sharon I."/>
            <person name="Castelle C.J."/>
            <person name="Singh A."/>
            <person name="Wilkins M.J."/>
            <person name="Williams K.H."/>
            <person name="Banfield J.F."/>
        </authorList>
    </citation>
    <scope>NUCLEOTIDE SEQUENCE [LARGE SCALE GENOMIC DNA]</scope>
</reference>
<dbReference type="InterPro" id="IPR027408">
    <property type="entry name" value="PNPase/RNase_PH_dom_sf"/>
</dbReference>
<dbReference type="GO" id="GO:0003729">
    <property type="term" value="F:mRNA binding"/>
    <property type="evidence" value="ECO:0007669"/>
    <property type="project" value="UniProtKB-ARBA"/>
</dbReference>
<dbReference type="PIRSF" id="PIRSF005499">
    <property type="entry name" value="PNPase"/>
    <property type="match status" value="1"/>
</dbReference>
<feature type="binding site" evidence="8">
    <location>
        <position position="486"/>
    </location>
    <ligand>
        <name>Mg(2+)</name>
        <dbReference type="ChEBI" id="CHEBI:18420"/>
    </ligand>
</feature>
<evidence type="ECO:0000256" key="9">
    <source>
        <dbReference type="SAM" id="MobiDB-lite"/>
    </source>
</evidence>
<dbReference type="PROSITE" id="PS50126">
    <property type="entry name" value="S1"/>
    <property type="match status" value="1"/>
</dbReference>
<dbReference type="SUPFAM" id="SSF55666">
    <property type="entry name" value="Ribonuclease PH domain 2-like"/>
    <property type="match status" value="2"/>
</dbReference>
<dbReference type="InterPro" id="IPR012162">
    <property type="entry name" value="PNPase"/>
</dbReference>
<dbReference type="InterPro" id="IPR015848">
    <property type="entry name" value="PNPase_PH_RNA-bd_bac/org-type"/>
</dbReference>
<organism evidence="11 12">
    <name type="scientific">Candidatus Amesbacteria bacterium GW2011_GWA2_42_12</name>
    <dbReference type="NCBI Taxonomy" id="1618356"/>
    <lineage>
        <taxon>Bacteria</taxon>
        <taxon>Candidatus Amesiibacteriota</taxon>
    </lineage>
</organism>
<evidence type="ECO:0000256" key="6">
    <source>
        <dbReference type="ARBA" id="ARBA00022842"/>
    </source>
</evidence>
<dbReference type="InterPro" id="IPR036612">
    <property type="entry name" value="KH_dom_type_1_sf"/>
</dbReference>
<dbReference type="EC" id="2.7.7.8" evidence="8"/>
<dbReference type="InterPro" id="IPR003029">
    <property type="entry name" value="S1_domain"/>
</dbReference>
<comment type="subcellular location">
    <subcellularLocation>
        <location evidence="8">Cytoplasm</location>
    </subcellularLocation>
</comment>
<dbReference type="CDD" id="cd04472">
    <property type="entry name" value="S1_PNPase"/>
    <property type="match status" value="1"/>
</dbReference>
<dbReference type="Pfam" id="PF03726">
    <property type="entry name" value="PNPase"/>
    <property type="match status" value="1"/>
</dbReference>
<dbReference type="PANTHER" id="PTHR11252">
    <property type="entry name" value="POLYRIBONUCLEOTIDE NUCLEOTIDYLTRANSFERASE"/>
    <property type="match status" value="1"/>
</dbReference>
<evidence type="ECO:0000256" key="5">
    <source>
        <dbReference type="ARBA" id="ARBA00022723"/>
    </source>
</evidence>
<dbReference type="InterPro" id="IPR020568">
    <property type="entry name" value="Ribosomal_Su5_D2-typ_SF"/>
</dbReference>
<dbReference type="FunFam" id="3.30.230.70:FF:000002">
    <property type="entry name" value="Polyribonucleotide nucleotidyltransferase"/>
    <property type="match status" value="1"/>
</dbReference>
<dbReference type="Proteomes" id="UP000034160">
    <property type="component" value="Unassembled WGS sequence"/>
</dbReference>
<dbReference type="PROSITE" id="PS50084">
    <property type="entry name" value="KH_TYPE_1"/>
    <property type="match status" value="1"/>
</dbReference>